<sequence length="117" mass="13068">MTASTNARITAYKGGAYEFPDEDLLATPAPRQQRLLFGDEADAHAYWKDKEFKVYAVDLIQGRGKKEKVAHTMYVRARTGLGAATCAKKHDWSRNPKPRYVARLAGPRELGCTPSKI</sequence>
<reference evidence="1" key="1">
    <citation type="submission" date="2016-03" db="EMBL/GenBank/DDBJ databases">
        <title>The evolution of Pseudomonas syringae pv. actinidiae in New Zealand.</title>
        <authorList>
            <person name="Taiaroa G."/>
            <person name="Poulter R.T.M."/>
            <person name="Lamont I."/>
            <person name="Stockwell P."/>
            <person name="Butler M.I."/>
        </authorList>
    </citation>
    <scope>NUCLEOTIDE SEQUENCE</scope>
    <source>
        <strain evidence="1">RT811</strain>
        <plasmid evidence="1">pPU_RT811</plasmid>
    </source>
</reference>
<geneLocation type="plasmid" evidence="1">
    <name>pPU_RT811</name>
</geneLocation>
<protein>
    <submittedName>
        <fullName evidence="1">Uncharacterized protein</fullName>
    </submittedName>
</protein>
<name>A0A2P0QFT5_PSESF</name>
<dbReference type="EMBL" id="KX009063">
    <property type="protein sequence ID" value="ARO45258.1"/>
    <property type="molecule type" value="Genomic_DNA"/>
</dbReference>
<accession>A0A2P0QFT5</accession>
<evidence type="ECO:0000313" key="1">
    <source>
        <dbReference type="EMBL" id="ARO45258.1"/>
    </source>
</evidence>
<organism evidence="1">
    <name type="scientific">Pseudomonas syringae pv. actinidiae</name>
    <dbReference type="NCBI Taxonomy" id="103796"/>
    <lineage>
        <taxon>Bacteria</taxon>
        <taxon>Pseudomonadati</taxon>
        <taxon>Pseudomonadota</taxon>
        <taxon>Gammaproteobacteria</taxon>
        <taxon>Pseudomonadales</taxon>
        <taxon>Pseudomonadaceae</taxon>
        <taxon>Pseudomonas</taxon>
        <taxon>Pseudomonas syringae</taxon>
    </lineage>
</organism>
<dbReference type="AlphaFoldDB" id="A0A2P0QFT5"/>
<dbReference type="RefSeq" id="WP_172687436.1">
    <property type="nucleotide sequence ID" value="NZ_KX009063.1"/>
</dbReference>
<keyword evidence="1" id="KW-0614">Plasmid</keyword>
<proteinExistence type="predicted"/>